<feature type="domain" description="NAD(P)-binding" evidence="1">
    <location>
        <begin position="8"/>
        <end position="192"/>
    </location>
</feature>
<organism evidence="2 3">
    <name type="scientific">Alteromonas lipolytica</name>
    <dbReference type="NCBI Taxonomy" id="1856405"/>
    <lineage>
        <taxon>Bacteria</taxon>
        <taxon>Pseudomonadati</taxon>
        <taxon>Pseudomonadota</taxon>
        <taxon>Gammaproteobacteria</taxon>
        <taxon>Alteromonadales</taxon>
        <taxon>Alteromonadaceae</taxon>
        <taxon>Alteromonas/Salinimonas group</taxon>
        <taxon>Alteromonas</taxon>
    </lineage>
</organism>
<dbReference type="RefSeq" id="WP_070178621.1">
    <property type="nucleotide sequence ID" value="NZ_BMJR01000010.1"/>
</dbReference>
<comment type="caution">
    <text evidence="2">The sequence shown here is derived from an EMBL/GenBank/DDBJ whole genome shotgun (WGS) entry which is preliminary data.</text>
</comment>
<accession>A0A1E8F8B2</accession>
<dbReference type="PANTHER" id="PTHR15020:SF50">
    <property type="entry name" value="UPF0659 PROTEIN YMR090W"/>
    <property type="match status" value="1"/>
</dbReference>
<dbReference type="Proteomes" id="UP000176037">
    <property type="component" value="Unassembled WGS sequence"/>
</dbReference>
<dbReference type="AlphaFoldDB" id="A0A1E8F8B2"/>
<proteinExistence type="predicted"/>
<dbReference type="InterPro" id="IPR016040">
    <property type="entry name" value="NAD(P)-bd_dom"/>
</dbReference>
<dbReference type="SUPFAM" id="SSF51735">
    <property type="entry name" value="NAD(P)-binding Rossmann-fold domains"/>
    <property type="match status" value="1"/>
</dbReference>
<reference evidence="2 3" key="1">
    <citation type="submission" date="2016-09" db="EMBL/GenBank/DDBJ databases">
        <title>Alteromonas lipolytica, a new species isolated from sea water.</title>
        <authorList>
            <person name="Wu Y.-H."/>
            <person name="Cheng H."/>
            <person name="Xu X.-W."/>
        </authorList>
    </citation>
    <scope>NUCLEOTIDE SEQUENCE [LARGE SCALE GENOMIC DNA]</scope>
    <source>
        <strain evidence="2 3">JW12</strain>
    </source>
</reference>
<dbReference type="OrthoDB" id="9803892at2"/>
<evidence type="ECO:0000313" key="2">
    <source>
        <dbReference type="EMBL" id="OFI32152.1"/>
    </source>
</evidence>
<dbReference type="EMBL" id="MJIC01000021">
    <property type="protein sequence ID" value="OFI32152.1"/>
    <property type="molecule type" value="Genomic_DNA"/>
</dbReference>
<dbReference type="CDD" id="cd05243">
    <property type="entry name" value="SDR_a5"/>
    <property type="match status" value="1"/>
</dbReference>
<dbReference type="PANTHER" id="PTHR15020">
    <property type="entry name" value="FLAVIN REDUCTASE-RELATED"/>
    <property type="match status" value="1"/>
</dbReference>
<evidence type="ECO:0000313" key="3">
    <source>
        <dbReference type="Proteomes" id="UP000176037"/>
    </source>
</evidence>
<dbReference type="STRING" id="1856405.BFC17_07960"/>
<dbReference type="Gene3D" id="3.40.50.720">
    <property type="entry name" value="NAD(P)-binding Rossmann-like Domain"/>
    <property type="match status" value="1"/>
</dbReference>
<dbReference type="Pfam" id="PF13460">
    <property type="entry name" value="NAD_binding_10"/>
    <property type="match status" value="1"/>
</dbReference>
<sequence>MSRIFFVGATGKVGHRLLPQLIAQGHKVTALHRKPEQAEKLAAQGATPVQGDMMELTGSDYETLLKGHDTIIFSAGAAGSGKERTGKIDGETPPLLAKIGLEVGVKRFYLVSAFPESARNDNLGEGFEYYMKVKKEADAKLVKSALDWVIVRPGTLLDEEADNKVSLDYALTYGKVKRGNVANTLAALIAQPAITRQILELTDGDEAITDAIGRITTA</sequence>
<protein>
    <submittedName>
        <fullName evidence="2">NAD-dependent dehydratase</fullName>
    </submittedName>
</protein>
<name>A0A1E8F8B2_9ALTE</name>
<dbReference type="InterPro" id="IPR036291">
    <property type="entry name" value="NAD(P)-bd_dom_sf"/>
</dbReference>
<evidence type="ECO:0000259" key="1">
    <source>
        <dbReference type="Pfam" id="PF13460"/>
    </source>
</evidence>
<keyword evidence="3" id="KW-1185">Reference proteome</keyword>
<gene>
    <name evidence="2" type="ORF">BFC17_07960</name>
</gene>